<dbReference type="EMBL" id="BLAL01000228">
    <property type="protein sequence ID" value="GES93655.1"/>
    <property type="molecule type" value="Genomic_DNA"/>
</dbReference>
<comment type="caution">
    <text evidence="2">The sequence shown here is derived from an EMBL/GenBank/DDBJ whole genome shotgun (WGS) entry which is preliminary data.</text>
</comment>
<sequence length="112" mass="12044">MNAIENNTRNVINSHYDKDVSNKGNDKGNDGGKGGDDSKGNSKDNWNSDKVGKGDAVKLILPPPTITRLPSEVTLPLEAIFLHLPFLSPVAAFPRLSLSSSSTDDDISRLLL</sequence>
<accession>A0A8H3LWN4</accession>
<organism evidence="2 3">
    <name type="scientific">Rhizophagus clarus</name>
    <dbReference type="NCBI Taxonomy" id="94130"/>
    <lineage>
        <taxon>Eukaryota</taxon>
        <taxon>Fungi</taxon>
        <taxon>Fungi incertae sedis</taxon>
        <taxon>Mucoromycota</taxon>
        <taxon>Glomeromycotina</taxon>
        <taxon>Glomeromycetes</taxon>
        <taxon>Glomerales</taxon>
        <taxon>Glomeraceae</taxon>
        <taxon>Rhizophagus</taxon>
    </lineage>
</organism>
<evidence type="ECO:0000313" key="3">
    <source>
        <dbReference type="Proteomes" id="UP000615446"/>
    </source>
</evidence>
<dbReference type="AlphaFoldDB" id="A0A8H3LWN4"/>
<name>A0A8H3LWN4_9GLOM</name>
<evidence type="ECO:0000313" key="2">
    <source>
        <dbReference type="EMBL" id="GES93655.1"/>
    </source>
</evidence>
<feature type="compositionally biased region" description="Polar residues" evidence="1">
    <location>
        <begin position="1"/>
        <end position="13"/>
    </location>
</feature>
<dbReference type="Proteomes" id="UP000615446">
    <property type="component" value="Unassembled WGS sequence"/>
</dbReference>
<reference evidence="2" key="1">
    <citation type="submission" date="2019-10" db="EMBL/GenBank/DDBJ databases">
        <title>Conservation and host-specific expression of non-tandemly repeated heterogenous ribosome RNA gene in arbuscular mycorrhizal fungi.</title>
        <authorList>
            <person name="Maeda T."/>
            <person name="Kobayashi Y."/>
            <person name="Nakagawa T."/>
            <person name="Ezawa T."/>
            <person name="Yamaguchi K."/>
            <person name="Bino T."/>
            <person name="Nishimoto Y."/>
            <person name="Shigenobu S."/>
            <person name="Kawaguchi M."/>
        </authorList>
    </citation>
    <scope>NUCLEOTIDE SEQUENCE</scope>
    <source>
        <strain evidence="2">HR1</strain>
    </source>
</reference>
<evidence type="ECO:0000256" key="1">
    <source>
        <dbReference type="SAM" id="MobiDB-lite"/>
    </source>
</evidence>
<proteinExistence type="predicted"/>
<protein>
    <submittedName>
        <fullName evidence="2">Uncharacterized protein</fullName>
    </submittedName>
</protein>
<feature type="region of interest" description="Disordered" evidence="1">
    <location>
        <begin position="1"/>
        <end position="54"/>
    </location>
</feature>
<gene>
    <name evidence="2" type="ORF">RCL2_002040100</name>
</gene>
<feature type="compositionally biased region" description="Basic and acidic residues" evidence="1">
    <location>
        <begin position="15"/>
        <end position="54"/>
    </location>
</feature>